<feature type="domain" description="Arabidopsis retrotransposon Orf1 C-terminal" evidence="2">
    <location>
        <begin position="44"/>
        <end position="140"/>
    </location>
</feature>
<feature type="non-terminal residue" evidence="3">
    <location>
        <position position="236"/>
    </location>
</feature>
<feature type="non-terminal residue" evidence="3">
    <location>
        <position position="1"/>
    </location>
</feature>
<name>A0A0J7YN24_BETVV</name>
<sequence length="236" mass="25989">FGAVAGEDSAGVVTSRELYIVWCLVDGASFLNPAMWLMDHLDEVTRSRGDIAIGGMITIIASSFGLDLTGQQVIPGSTRLDLKAFQTMGWIGTEVTAEGYVWKVGQRPYAYLPNPERTVIYNPENWLFAPDFSWVPAEDQSGEPSRAPELSTQADDPPVLPYAHQLEALRGDIGSLRTEVQLLHQSHSDYVAAMQRSVDVLTSQHQAFQATFGDVPELLRDLRAWHISQGWTPGSS</sequence>
<proteinExistence type="predicted"/>
<gene>
    <name evidence="3" type="ORF">BVRB_019670</name>
</gene>
<feature type="region of interest" description="Disordered" evidence="1">
    <location>
        <begin position="137"/>
        <end position="157"/>
    </location>
</feature>
<keyword evidence="4" id="KW-1185">Reference proteome</keyword>
<protein>
    <recommendedName>
        <fullName evidence="2">Arabidopsis retrotransposon Orf1 C-terminal domain-containing protein</fullName>
    </recommendedName>
</protein>
<evidence type="ECO:0000313" key="3">
    <source>
        <dbReference type="EMBL" id="KMS64498.1"/>
    </source>
</evidence>
<evidence type="ECO:0000256" key="1">
    <source>
        <dbReference type="SAM" id="MobiDB-lite"/>
    </source>
</evidence>
<dbReference type="Proteomes" id="UP000035740">
    <property type="component" value="Unassembled WGS sequence"/>
</dbReference>
<dbReference type="AlphaFoldDB" id="A0A0J7YN24"/>
<reference evidence="3 4" key="1">
    <citation type="journal article" date="2014" name="Nature">
        <title>The genome of the recently domesticated crop plant sugar beet (Beta vulgaris).</title>
        <authorList>
            <person name="Dohm J.C."/>
            <person name="Minoche A.E."/>
            <person name="Holtgrawe D."/>
            <person name="Capella-Gutierrez S."/>
            <person name="Zakrzewski F."/>
            <person name="Tafer H."/>
            <person name="Rupp O."/>
            <person name="Sorensen T.R."/>
            <person name="Stracke R."/>
            <person name="Reinhardt R."/>
            <person name="Goesmann A."/>
            <person name="Kraft T."/>
            <person name="Schulz B."/>
            <person name="Stadler P.F."/>
            <person name="Schmidt T."/>
            <person name="Gabaldon T."/>
            <person name="Lehrach H."/>
            <person name="Weisshaar B."/>
            <person name="Himmelbauer H."/>
        </authorList>
    </citation>
    <scope>NUCLEOTIDE SEQUENCE [LARGE SCALE GENOMIC DNA]</scope>
    <source>
        <tissue evidence="3">Taproot</tissue>
    </source>
</reference>
<dbReference type="Gramene" id="KMS64498">
    <property type="protein sequence ID" value="KMS64498"/>
    <property type="gene ID" value="BVRB_019670"/>
</dbReference>
<evidence type="ECO:0000259" key="2">
    <source>
        <dbReference type="Pfam" id="PF03078"/>
    </source>
</evidence>
<organism evidence="3 4">
    <name type="scientific">Beta vulgaris subsp. vulgaris</name>
    <name type="common">Beet</name>
    <dbReference type="NCBI Taxonomy" id="3555"/>
    <lineage>
        <taxon>Eukaryota</taxon>
        <taxon>Viridiplantae</taxon>
        <taxon>Streptophyta</taxon>
        <taxon>Embryophyta</taxon>
        <taxon>Tracheophyta</taxon>
        <taxon>Spermatophyta</taxon>
        <taxon>Magnoliopsida</taxon>
        <taxon>eudicotyledons</taxon>
        <taxon>Gunneridae</taxon>
        <taxon>Pentapetalae</taxon>
        <taxon>Caryophyllales</taxon>
        <taxon>Chenopodiaceae</taxon>
        <taxon>Betoideae</taxon>
        <taxon>Beta</taxon>
    </lineage>
</organism>
<dbReference type="Pfam" id="PF03078">
    <property type="entry name" value="ATHILA"/>
    <property type="match status" value="1"/>
</dbReference>
<accession>A0A0J7YN24</accession>
<dbReference type="EMBL" id="KQ130164">
    <property type="protein sequence ID" value="KMS64498.1"/>
    <property type="molecule type" value="Genomic_DNA"/>
</dbReference>
<evidence type="ECO:0000313" key="4">
    <source>
        <dbReference type="Proteomes" id="UP000035740"/>
    </source>
</evidence>
<dbReference type="InterPro" id="IPR004312">
    <property type="entry name" value="ATHILA_Orf1_C"/>
</dbReference>